<dbReference type="PROSITE" id="PS50963">
    <property type="entry name" value="LINK_2"/>
    <property type="match status" value="1"/>
</dbReference>
<keyword evidence="1" id="KW-1015">Disulfide bond</keyword>
<feature type="transmembrane region" description="Helical" evidence="2">
    <location>
        <begin position="30"/>
        <end position="52"/>
    </location>
</feature>
<reference evidence="4" key="1">
    <citation type="journal article" date="2020" name="Nature">
        <title>Giant virus diversity and host interactions through global metagenomics.</title>
        <authorList>
            <person name="Schulz F."/>
            <person name="Roux S."/>
            <person name="Paez-Espino D."/>
            <person name="Jungbluth S."/>
            <person name="Walsh D.A."/>
            <person name="Denef V.J."/>
            <person name="McMahon K.D."/>
            <person name="Konstantinidis K.T."/>
            <person name="Eloe-Fadrosh E.A."/>
            <person name="Kyrpides N.C."/>
            <person name="Woyke T."/>
        </authorList>
    </citation>
    <scope>NUCLEOTIDE SEQUENCE</scope>
    <source>
        <strain evidence="4">GVMAG-M-3300027770-17</strain>
    </source>
</reference>
<dbReference type="GO" id="GO:0005540">
    <property type="term" value="F:hyaluronic acid binding"/>
    <property type="evidence" value="ECO:0007669"/>
    <property type="project" value="InterPro"/>
</dbReference>
<dbReference type="Pfam" id="PF00193">
    <property type="entry name" value="Xlink"/>
    <property type="match status" value="1"/>
</dbReference>
<proteinExistence type="predicted"/>
<keyword evidence="2" id="KW-1133">Transmembrane helix</keyword>
<dbReference type="AlphaFoldDB" id="A0A6C0LAW5"/>
<sequence length="260" mass="28633">MLQYPVILTWTILGLAIISFIVLIGTGNFLAFGIVLCLAAFIAYLLNIFGVLKYNITPSGFEMDFHENAAAPKDHSVDKPISHLETKEVFYIEGNQFTYTDAPAVCAAYKSELASYDQVMDAFSKGAEWCGYGWSAGGMALFPTQESTWSLLQQEQDPIKRTGCGRPGVNGGYFDPSLKFGVNCFGIKPASKGSQLPLPLPGTDPKAFDQMVDKFKKMMNSISLSPFNRNVWSESSELKLLNKPKLSDLGKLEKDITKVL</sequence>
<dbReference type="SMART" id="SM00445">
    <property type="entry name" value="LINK"/>
    <property type="match status" value="1"/>
</dbReference>
<dbReference type="InterPro" id="IPR000538">
    <property type="entry name" value="Link_dom"/>
</dbReference>
<evidence type="ECO:0000313" key="4">
    <source>
        <dbReference type="EMBL" id="QHU28106.1"/>
    </source>
</evidence>
<keyword evidence="2" id="KW-0472">Membrane</keyword>
<evidence type="ECO:0000256" key="2">
    <source>
        <dbReference type="SAM" id="Phobius"/>
    </source>
</evidence>
<dbReference type="InterPro" id="IPR016186">
    <property type="entry name" value="C-type_lectin-like/link_sf"/>
</dbReference>
<evidence type="ECO:0000256" key="1">
    <source>
        <dbReference type="ARBA" id="ARBA00023157"/>
    </source>
</evidence>
<evidence type="ECO:0000259" key="3">
    <source>
        <dbReference type="PROSITE" id="PS50963"/>
    </source>
</evidence>
<dbReference type="Gene3D" id="3.10.100.10">
    <property type="entry name" value="Mannose-Binding Protein A, subunit A"/>
    <property type="match status" value="1"/>
</dbReference>
<feature type="domain" description="Link" evidence="3">
    <location>
        <begin position="80"/>
        <end position="186"/>
    </location>
</feature>
<dbReference type="SUPFAM" id="SSF56436">
    <property type="entry name" value="C-type lectin-like"/>
    <property type="match status" value="1"/>
</dbReference>
<dbReference type="InterPro" id="IPR016187">
    <property type="entry name" value="CTDL_fold"/>
</dbReference>
<dbReference type="GO" id="GO:0007155">
    <property type="term" value="P:cell adhesion"/>
    <property type="evidence" value="ECO:0007669"/>
    <property type="project" value="InterPro"/>
</dbReference>
<name>A0A6C0LAW5_9ZZZZ</name>
<keyword evidence="2" id="KW-0812">Transmembrane</keyword>
<feature type="transmembrane region" description="Helical" evidence="2">
    <location>
        <begin position="7"/>
        <end position="24"/>
    </location>
</feature>
<organism evidence="4">
    <name type="scientific">viral metagenome</name>
    <dbReference type="NCBI Taxonomy" id="1070528"/>
    <lineage>
        <taxon>unclassified sequences</taxon>
        <taxon>metagenomes</taxon>
        <taxon>organismal metagenomes</taxon>
    </lineage>
</organism>
<accession>A0A6C0LAW5</accession>
<dbReference type="EMBL" id="MN740469">
    <property type="protein sequence ID" value="QHU28106.1"/>
    <property type="molecule type" value="Genomic_DNA"/>
</dbReference>
<protein>
    <recommendedName>
        <fullName evidence="3">Link domain-containing protein</fullName>
    </recommendedName>
</protein>